<organism evidence="6 7">
    <name type="scientific">Pseudorhizobium tarimense</name>
    <dbReference type="NCBI Taxonomy" id="1079109"/>
    <lineage>
        <taxon>Bacteria</taxon>
        <taxon>Pseudomonadati</taxon>
        <taxon>Pseudomonadota</taxon>
        <taxon>Alphaproteobacteria</taxon>
        <taxon>Hyphomicrobiales</taxon>
        <taxon>Rhizobiaceae</taxon>
        <taxon>Rhizobium/Agrobacterium group</taxon>
        <taxon>Pseudorhizobium</taxon>
    </lineage>
</organism>
<keyword evidence="7" id="KW-1185">Reference proteome</keyword>
<dbReference type="Pfam" id="PF08402">
    <property type="entry name" value="TOBE_2"/>
    <property type="match status" value="1"/>
</dbReference>
<dbReference type="PANTHER" id="PTHR42781">
    <property type="entry name" value="SPERMIDINE/PUTRESCINE IMPORT ATP-BINDING PROTEIN POTA"/>
    <property type="match status" value="1"/>
</dbReference>
<evidence type="ECO:0000256" key="1">
    <source>
        <dbReference type="ARBA" id="ARBA00005417"/>
    </source>
</evidence>
<gene>
    <name evidence="6" type="ORF">ABID21_001773</name>
</gene>
<dbReference type="EMBL" id="JBEPLJ010000006">
    <property type="protein sequence ID" value="MET3585664.1"/>
    <property type="molecule type" value="Genomic_DNA"/>
</dbReference>
<dbReference type="Gene3D" id="3.40.50.300">
    <property type="entry name" value="P-loop containing nucleotide triphosphate hydrolases"/>
    <property type="match status" value="1"/>
</dbReference>
<dbReference type="InterPro" id="IPR003593">
    <property type="entry name" value="AAA+_ATPase"/>
</dbReference>
<evidence type="ECO:0000313" key="6">
    <source>
        <dbReference type="EMBL" id="MET3585664.1"/>
    </source>
</evidence>
<evidence type="ECO:0000256" key="3">
    <source>
        <dbReference type="ARBA" id="ARBA00022741"/>
    </source>
</evidence>
<dbReference type="PROSITE" id="PS00211">
    <property type="entry name" value="ABC_TRANSPORTER_1"/>
    <property type="match status" value="1"/>
</dbReference>
<dbReference type="InterPro" id="IPR027417">
    <property type="entry name" value="P-loop_NTPase"/>
</dbReference>
<dbReference type="InterPro" id="IPR003439">
    <property type="entry name" value="ABC_transporter-like_ATP-bd"/>
</dbReference>
<keyword evidence="4" id="KW-0067">ATP-binding</keyword>
<protein>
    <submittedName>
        <fullName evidence="6">ABC-type Fe3+/spermidine/putrescine transport system ATPase subunit</fullName>
    </submittedName>
</protein>
<reference evidence="6 7" key="1">
    <citation type="submission" date="2024-06" db="EMBL/GenBank/DDBJ databases">
        <title>Genomic Encyclopedia of Type Strains, Phase IV (KMG-IV): sequencing the most valuable type-strain genomes for metagenomic binning, comparative biology and taxonomic classification.</title>
        <authorList>
            <person name="Goeker M."/>
        </authorList>
    </citation>
    <scope>NUCLEOTIDE SEQUENCE [LARGE SCALE GENOMIC DNA]</scope>
    <source>
        <strain evidence="6 7">DSM 105042</strain>
    </source>
</reference>
<feature type="domain" description="ABC transporter" evidence="5">
    <location>
        <begin position="4"/>
        <end position="234"/>
    </location>
</feature>
<sequence>MAAVTIQNLQKVYGDFVAVEDMNLEVRDGEFLILLGPSGCGKTTTLRMLAGFIEQNTGKLEIGGRDITADPPYRRNIGLVFQNYALFPHLDIFENVAFGLRRRKLPEDDIKTRVSEALELVRLGHLEDRYPKQLSGGQQQRVAIARALAIRPDILLLDEPLSNLDAKLRLQVRDELRALQQALKITTIMVTHDQDEAMYVGDRLVVMQAGKIQQIGTPMELYNHPANRFVASFIGRTNFLAGAISAGDKAFVTNSGLTIETEQAECNHSELMVRPEMIELSATKTADANCFEAEITRSVFLGGNLEILATLATGDAFTVVTTIKSLTGAGLPAEVGSRLYVSFNRQSAVLM</sequence>
<dbReference type="InterPro" id="IPR050093">
    <property type="entry name" value="ABC_SmlMolc_Importer"/>
</dbReference>
<evidence type="ECO:0000256" key="4">
    <source>
        <dbReference type="ARBA" id="ARBA00022840"/>
    </source>
</evidence>
<dbReference type="Proteomes" id="UP001549031">
    <property type="component" value="Unassembled WGS sequence"/>
</dbReference>
<dbReference type="InterPro" id="IPR008995">
    <property type="entry name" value="Mo/tungstate-bd_C_term_dom"/>
</dbReference>
<proteinExistence type="inferred from homology"/>
<comment type="caution">
    <text evidence="6">The sequence shown here is derived from an EMBL/GenBank/DDBJ whole genome shotgun (WGS) entry which is preliminary data.</text>
</comment>
<name>A0ABV2H569_9HYPH</name>
<dbReference type="PANTHER" id="PTHR42781:SF4">
    <property type="entry name" value="SPERMIDINE_PUTRESCINE IMPORT ATP-BINDING PROTEIN POTA"/>
    <property type="match status" value="1"/>
</dbReference>
<evidence type="ECO:0000313" key="7">
    <source>
        <dbReference type="Proteomes" id="UP001549031"/>
    </source>
</evidence>
<keyword evidence="2" id="KW-0813">Transport</keyword>
<dbReference type="Gene3D" id="2.40.50.100">
    <property type="match status" value="1"/>
</dbReference>
<dbReference type="InterPro" id="IPR017871">
    <property type="entry name" value="ABC_transporter-like_CS"/>
</dbReference>
<dbReference type="SUPFAM" id="SSF50331">
    <property type="entry name" value="MOP-like"/>
    <property type="match status" value="1"/>
</dbReference>
<dbReference type="RefSeq" id="WP_247243610.1">
    <property type="nucleotide sequence ID" value="NZ_JALJRA010000006.1"/>
</dbReference>
<evidence type="ECO:0000256" key="2">
    <source>
        <dbReference type="ARBA" id="ARBA00022448"/>
    </source>
</evidence>
<accession>A0ABV2H569</accession>
<dbReference type="SMART" id="SM00382">
    <property type="entry name" value="AAA"/>
    <property type="match status" value="1"/>
</dbReference>
<keyword evidence="3" id="KW-0547">Nucleotide-binding</keyword>
<dbReference type="SUPFAM" id="SSF52540">
    <property type="entry name" value="P-loop containing nucleoside triphosphate hydrolases"/>
    <property type="match status" value="1"/>
</dbReference>
<dbReference type="Pfam" id="PF00005">
    <property type="entry name" value="ABC_tran"/>
    <property type="match status" value="1"/>
</dbReference>
<comment type="similarity">
    <text evidence="1">Belongs to the ABC transporter superfamily.</text>
</comment>
<dbReference type="PROSITE" id="PS50893">
    <property type="entry name" value="ABC_TRANSPORTER_2"/>
    <property type="match status" value="1"/>
</dbReference>
<evidence type="ECO:0000259" key="5">
    <source>
        <dbReference type="PROSITE" id="PS50893"/>
    </source>
</evidence>
<dbReference type="InterPro" id="IPR013611">
    <property type="entry name" value="Transp-assoc_OB_typ2"/>
</dbReference>